<gene>
    <name evidence="5" type="primary">LOC6901466</name>
</gene>
<organism evidence="4 5">
    <name type="scientific">Drosophila pseudoobscura pseudoobscura</name>
    <name type="common">Fruit fly</name>
    <dbReference type="NCBI Taxonomy" id="46245"/>
    <lineage>
        <taxon>Eukaryota</taxon>
        <taxon>Metazoa</taxon>
        <taxon>Ecdysozoa</taxon>
        <taxon>Arthropoda</taxon>
        <taxon>Hexapoda</taxon>
        <taxon>Insecta</taxon>
        <taxon>Pterygota</taxon>
        <taxon>Neoptera</taxon>
        <taxon>Endopterygota</taxon>
        <taxon>Diptera</taxon>
        <taxon>Brachycera</taxon>
        <taxon>Muscomorpha</taxon>
        <taxon>Ephydroidea</taxon>
        <taxon>Drosophilidae</taxon>
        <taxon>Drosophila</taxon>
        <taxon>Sophophora</taxon>
    </lineage>
</organism>
<reference evidence="5" key="1">
    <citation type="submission" date="2025-08" db="UniProtKB">
        <authorList>
            <consortium name="RefSeq"/>
        </authorList>
    </citation>
    <scope>IDENTIFICATION</scope>
    <source>
        <strain evidence="5">MV-25-SWS-2005</strain>
        <tissue evidence="5">Whole body</tissue>
    </source>
</reference>
<dbReference type="RefSeq" id="XP_015041726.1">
    <property type="nucleotide sequence ID" value="XM_015186240.2"/>
</dbReference>
<feature type="region of interest" description="Disordered" evidence="1">
    <location>
        <begin position="124"/>
        <end position="201"/>
    </location>
</feature>
<dbReference type="InParanoid" id="A0A0R3P037"/>
<keyword evidence="2" id="KW-0732">Signal</keyword>
<dbReference type="Proteomes" id="UP000001819">
    <property type="component" value="Chromosome X"/>
</dbReference>
<keyword evidence="4" id="KW-1185">Reference proteome</keyword>
<dbReference type="InterPro" id="IPR043504">
    <property type="entry name" value="Peptidase_S1_PA_chymotrypsin"/>
</dbReference>
<name>A0A0R3P037_DROPS</name>
<dbReference type="AlphaFoldDB" id="A0A0R3P037"/>
<dbReference type="Pfam" id="PF00089">
    <property type="entry name" value="Trypsin"/>
    <property type="match status" value="1"/>
</dbReference>
<accession>A0A6I8VHX4</accession>
<dbReference type="InterPro" id="IPR001254">
    <property type="entry name" value="Trypsin_dom"/>
</dbReference>
<dbReference type="Bgee" id="FBgn0247866">
    <property type="expression patterns" value="Expressed in male reproductive system and 1 other cell type or tissue"/>
</dbReference>
<proteinExistence type="predicted"/>
<evidence type="ECO:0000313" key="4">
    <source>
        <dbReference type="Proteomes" id="UP000001819"/>
    </source>
</evidence>
<evidence type="ECO:0000313" key="5">
    <source>
        <dbReference type="RefSeq" id="XP_015041726.1"/>
    </source>
</evidence>
<dbReference type="SUPFAM" id="SSF50494">
    <property type="entry name" value="Trypsin-like serine proteases"/>
    <property type="match status" value="1"/>
</dbReference>
<dbReference type="InterPro" id="IPR009003">
    <property type="entry name" value="Peptidase_S1_PA"/>
</dbReference>
<evidence type="ECO:0000256" key="2">
    <source>
        <dbReference type="SAM" id="SignalP"/>
    </source>
</evidence>
<feature type="compositionally biased region" description="Basic and acidic residues" evidence="1">
    <location>
        <begin position="158"/>
        <end position="181"/>
    </location>
</feature>
<evidence type="ECO:0000259" key="3">
    <source>
        <dbReference type="Pfam" id="PF00089"/>
    </source>
</evidence>
<dbReference type="GeneID" id="6901466"/>
<sequence length="201" mass="22146">MDIPWQLQVLLQMLLSWTLVANGHLEFPFLSLSTGHTSSPHNEPSDAGKFVILPKVVGGYSITIEQVPFQVSVRRRSMHERSYGLGLICGGALISQRVACSAAHCFAVWKQLVQPGEVLRAEAVRGSGGQHTNRPSRQEHQGVPGATDHRSQQLQCHHAGERHRPDLPERLRIVVVEDRTSHSAGHQGAARGHHLPDQRLG</sequence>
<dbReference type="Gene3D" id="2.40.10.10">
    <property type="entry name" value="Trypsin-like serine proteases"/>
    <property type="match status" value="1"/>
</dbReference>
<feature type="chain" id="PRO_5043870373" evidence="2">
    <location>
        <begin position="24"/>
        <end position="201"/>
    </location>
</feature>
<feature type="domain" description="Peptidase S1" evidence="3">
    <location>
        <begin position="56"/>
        <end position="132"/>
    </location>
</feature>
<evidence type="ECO:0000256" key="1">
    <source>
        <dbReference type="SAM" id="MobiDB-lite"/>
    </source>
</evidence>
<dbReference type="GO" id="GO:0006508">
    <property type="term" value="P:proteolysis"/>
    <property type="evidence" value="ECO:0007669"/>
    <property type="project" value="InterPro"/>
</dbReference>
<feature type="signal peptide" evidence="2">
    <location>
        <begin position="1"/>
        <end position="23"/>
    </location>
</feature>
<dbReference type="GO" id="GO:0004252">
    <property type="term" value="F:serine-type endopeptidase activity"/>
    <property type="evidence" value="ECO:0007669"/>
    <property type="project" value="InterPro"/>
</dbReference>
<protein>
    <submittedName>
        <fullName evidence="5">Urokinase-type plasminogen activator isoform X4</fullName>
    </submittedName>
</protein>
<accession>A0A0R3P037</accession>